<dbReference type="AlphaFoldDB" id="A0AAV2Z7K7"/>
<reference evidence="1" key="1">
    <citation type="submission" date="2022-11" db="EMBL/GenBank/DDBJ databases">
        <authorList>
            <person name="Morgan W.R."/>
            <person name="Tartar A."/>
        </authorList>
    </citation>
    <scope>NUCLEOTIDE SEQUENCE</scope>
    <source>
        <strain evidence="1">ARSEF 373</strain>
    </source>
</reference>
<dbReference type="EMBL" id="DAKRPA010000025">
    <property type="protein sequence ID" value="DBA02963.1"/>
    <property type="molecule type" value="Genomic_DNA"/>
</dbReference>
<sequence>MPRSPEVNWLSRLDSPRFIGFAQPRTWLDVLSEGRSYCHHGRSRSESTVQPTGD</sequence>
<organism evidence="1 2">
    <name type="scientific">Lagenidium giganteum</name>
    <dbReference type="NCBI Taxonomy" id="4803"/>
    <lineage>
        <taxon>Eukaryota</taxon>
        <taxon>Sar</taxon>
        <taxon>Stramenopiles</taxon>
        <taxon>Oomycota</taxon>
        <taxon>Peronosporomycetes</taxon>
        <taxon>Pythiales</taxon>
        <taxon>Pythiaceae</taxon>
    </lineage>
</organism>
<evidence type="ECO:0000313" key="2">
    <source>
        <dbReference type="Proteomes" id="UP001146120"/>
    </source>
</evidence>
<keyword evidence="2" id="KW-1185">Reference proteome</keyword>
<comment type="caution">
    <text evidence="1">The sequence shown here is derived from an EMBL/GenBank/DDBJ whole genome shotgun (WGS) entry which is preliminary data.</text>
</comment>
<evidence type="ECO:0000313" key="1">
    <source>
        <dbReference type="EMBL" id="DBA02963.1"/>
    </source>
</evidence>
<reference evidence="1" key="2">
    <citation type="journal article" date="2023" name="Microbiol Resour">
        <title>Decontamination and Annotation of the Draft Genome Sequence of the Oomycete Lagenidium giganteum ARSEF 373.</title>
        <authorList>
            <person name="Morgan W.R."/>
            <person name="Tartar A."/>
        </authorList>
    </citation>
    <scope>NUCLEOTIDE SEQUENCE</scope>
    <source>
        <strain evidence="1">ARSEF 373</strain>
    </source>
</reference>
<dbReference type="Proteomes" id="UP001146120">
    <property type="component" value="Unassembled WGS sequence"/>
</dbReference>
<gene>
    <name evidence="1" type="ORF">N0F65_005990</name>
</gene>
<accession>A0AAV2Z7K7</accession>
<name>A0AAV2Z7K7_9STRA</name>
<proteinExistence type="predicted"/>
<protein>
    <submittedName>
        <fullName evidence="1">Uncharacterized protein</fullName>
    </submittedName>
</protein>